<comment type="caution">
    <text evidence="1">The sequence shown here is derived from an EMBL/GenBank/DDBJ whole genome shotgun (WGS) entry which is preliminary data.</text>
</comment>
<name>A0ABM8VWB7_GIGMA</name>
<sequence>MNKKTKLYKQVKAIENSTKNYSSQINYEIHEKAIFKCKCLSNSLNFHKLTKLEDQNQDTMQLMHADWP</sequence>
<evidence type="ECO:0000313" key="1">
    <source>
        <dbReference type="EMBL" id="CAG8462826.1"/>
    </source>
</evidence>
<gene>
    <name evidence="1" type="ORF">GMARGA_LOCUS391</name>
</gene>
<dbReference type="EMBL" id="CAJVQB010000067">
    <property type="protein sequence ID" value="CAG8462826.1"/>
    <property type="molecule type" value="Genomic_DNA"/>
</dbReference>
<reference evidence="1 2" key="1">
    <citation type="submission" date="2021-06" db="EMBL/GenBank/DDBJ databases">
        <authorList>
            <person name="Kallberg Y."/>
            <person name="Tangrot J."/>
            <person name="Rosling A."/>
        </authorList>
    </citation>
    <scope>NUCLEOTIDE SEQUENCE [LARGE SCALE GENOMIC DNA]</scope>
    <source>
        <strain evidence="1 2">120-4 pot B 10/14</strain>
    </source>
</reference>
<organism evidence="1 2">
    <name type="scientific">Gigaspora margarita</name>
    <dbReference type="NCBI Taxonomy" id="4874"/>
    <lineage>
        <taxon>Eukaryota</taxon>
        <taxon>Fungi</taxon>
        <taxon>Fungi incertae sedis</taxon>
        <taxon>Mucoromycota</taxon>
        <taxon>Glomeromycotina</taxon>
        <taxon>Glomeromycetes</taxon>
        <taxon>Diversisporales</taxon>
        <taxon>Gigasporaceae</taxon>
        <taxon>Gigaspora</taxon>
    </lineage>
</organism>
<protein>
    <submittedName>
        <fullName evidence="1">1557_t:CDS:1</fullName>
    </submittedName>
</protein>
<evidence type="ECO:0000313" key="2">
    <source>
        <dbReference type="Proteomes" id="UP000789901"/>
    </source>
</evidence>
<dbReference type="Proteomes" id="UP000789901">
    <property type="component" value="Unassembled WGS sequence"/>
</dbReference>
<accession>A0ABM8VWB7</accession>
<keyword evidence="2" id="KW-1185">Reference proteome</keyword>
<proteinExistence type="predicted"/>